<sequence>MSELFNCITTNNNFNSQYTEAQDCLRRHSLNPTY</sequence>
<proteinExistence type="predicted"/>
<dbReference type="EMBL" id="BK015783">
    <property type="protein sequence ID" value="DAE24743.1"/>
    <property type="molecule type" value="Genomic_DNA"/>
</dbReference>
<accession>A0A8S5QZQ6</accession>
<reference evidence="1" key="1">
    <citation type="journal article" date="2021" name="Proc. Natl. Acad. Sci. U.S.A.">
        <title>A Catalog of Tens of Thousands of Viruses from Human Metagenomes Reveals Hidden Associations with Chronic Diseases.</title>
        <authorList>
            <person name="Tisza M.J."/>
            <person name="Buck C.B."/>
        </authorList>
    </citation>
    <scope>NUCLEOTIDE SEQUENCE</scope>
    <source>
        <strain evidence="1">Ct2iG11</strain>
    </source>
</reference>
<protein>
    <submittedName>
        <fullName evidence="1">Uncharacterized protein</fullName>
    </submittedName>
</protein>
<organism evidence="1">
    <name type="scientific">Myoviridae sp. ct2iG11</name>
    <dbReference type="NCBI Taxonomy" id="2826605"/>
    <lineage>
        <taxon>Viruses</taxon>
        <taxon>Duplodnaviria</taxon>
        <taxon>Heunggongvirae</taxon>
        <taxon>Uroviricota</taxon>
        <taxon>Caudoviricetes</taxon>
    </lineage>
</organism>
<name>A0A8S5QZQ6_9CAUD</name>
<evidence type="ECO:0000313" key="1">
    <source>
        <dbReference type="EMBL" id="DAE24743.1"/>
    </source>
</evidence>